<dbReference type="SUPFAM" id="SSF48452">
    <property type="entry name" value="TPR-like"/>
    <property type="match status" value="1"/>
</dbReference>
<geneLocation type="plasmid" evidence="9 10">
    <name>pPP1</name>
</geneLocation>
<dbReference type="Proteomes" id="UP001354989">
    <property type="component" value="Plasmid pPP1"/>
</dbReference>
<evidence type="ECO:0000313" key="9">
    <source>
        <dbReference type="EMBL" id="BDD00837.1"/>
    </source>
</evidence>
<dbReference type="Gene3D" id="1.25.40.390">
    <property type="match status" value="1"/>
</dbReference>
<evidence type="ECO:0000256" key="3">
    <source>
        <dbReference type="ARBA" id="ARBA00022729"/>
    </source>
</evidence>
<feature type="domain" description="SusD-like N-terminal" evidence="8">
    <location>
        <begin position="61"/>
        <end position="240"/>
    </location>
</feature>
<keyword evidence="9" id="KW-0614">Plasmid</keyword>
<protein>
    <submittedName>
        <fullName evidence="9">Membrane protein</fullName>
    </submittedName>
</protein>
<comment type="subcellular location">
    <subcellularLocation>
        <location evidence="1">Cell outer membrane</location>
    </subcellularLocation>
</comment>
<comment type="similarity">
    <text evidence="2">Belongs to the SusD family.</text>
</comment>
<dbReference type="InterPro" id="IPR033985">
    <property type="entry name" value="SusD-like_N"/>
</dbReference>
<dbReference type="RefSeq" id="WP_338398097.1">
    <property type="nucleotide sequence ID" value="NZ_AP025293.1"/>
</dbReference>
<evidence type="ECO:0000313" key="10">
    <source>
        <dbReference type="Proteomes" id="UP001354989"/>
    </source>
</evidence>
<evidence type="ECO:0000259" key="7">
    <source>
        <dbReference type="Pfam" id="PF07980"/>
    </source>
</evidence>
<keyword evidence="5" id="KW-0998">Cell outer membrane</keyword>
<dbReference type="Pfam" id="PF14322">
    <property type="entry name" value="SusD-like_3"/>
    <property type="match status" value="1"/>
</dbReference>
<dbReference type="EMBL" id="AP025293">
    <property type="protein sequence ID" value="BDD00837.1"/>
    <property type="molecule type" value="Genomic_DNA"/>
</dbReference>
<evidence type="ECO:0000256" key="1">
    <source>
        <dbReference type="ARBA" id="ARBA00004442"/>
    </source>
</evidence>
<evidence type="ECO:0000256" key="5">
    <source>
        <dbReference type="ARBA" id="ARBA00023237"/>
    </source>
</evidence>
<feature type="signal peptide" evidence="6">
    <location>
        <begin position="1"/>
        <end position="21"/>
    </location>
</feature>
<evidence type="ECO:0000256" key="4">
    <source>
        <dbReference type="ARBA" id="ARBA00023136"/>
    </source>
</evidence>
<reference evidence="9 10" key="1">
    <citation type="submission" date="2021-12" db="EMBL/GenBank/DDBJ databases">
        <title>Genome sequencing of bacteria with rrn-lacking chromosome and rrn-plasmid.</title>
        <authorList>
            <person name="Anda M."/>
            <person name="Iwasaki W."/>
        </authorList>
    </citation>
    <scope>NUCLEOTIDE SEQUENCE [LARGE SCALE GENOMIC DNA]</scope>
    <source>
        <strain evidence="9 10">NBRC 101262</strain>
        <plasmid evidence="9 10">pPP1</plasmid>
    </source>
</reference>
<keyword evidence="10" id="KW-1185">Reference proteome</keyword>
<dbReference type="InterPro" id="IPR012944">
    <property type="entry name" value="SusD_RagB_dom"/>
</dbReference>
<proteinExistence type="inferred from homology"/>
<sequence length="522" mass="59219">MKKIFLMLGMAVLFSACDNFLSVTPPRYITDDNMAGEGGELTPSYYLGAYYSLTDWFISYAYPGYKSIQLASDALGQDVVGSDGIYGGVTREYKYLSTDNFTSSVPRRFWQYYFKSIATCNNGIQQFETAAYESHREESKITYAQLLALRSFAYLDVVRFWQASYEQAADLDVAPIYEQIVDAETGREGMPLSTVAEVYDFLIDGLERSVNIFEEVDYNRSSKAMINKNVAAGILARAYLTRGTKADGSGVKADMDKAAKYARMAQEGMSLMKPEEFLAGFNEDSNPEWMLDLPQSADNSDMSYIFHYMDTRSNDGRAYYKSALPDPYFRNLFDYGNGFDTSDVRFQLFEVPDSTGAPRVQNALKYTKFKFRDSEPTGDIVYMRVAEMFLIEAEAVLRGGQAERPALEIINELRAARDASQVSTVDVDFVLKERRRELWGEGEAGIFDINRTQATVHRKVIDQKDFEDYLGMVKDSVLTRGHHILSYPDRSPVGKSSHYHFFQIPEQEVLNNPMVEGQLPRL</sequence>
<evidence type="ECO:0000259" key="8">
    <source>
        <dbReference type="Pfam" id="PF14322"/>
    </source>
</evidence>
<dbReference type="InterPro" id="IPR011990">
    <property type="entry name" value="TPR-like_helical_dom_sf"/>
</dbReference>
<gene>
    <name evidence="9" type="ORF">PEPS_31170</name>
</gene>
<feature type="chain" id="PRO_5046175604" evidence="6">
    <location>
        <begin position="22"/>
        <end position="522"/>
    </location>
</feature>
<feature type="domain" description="RagB/SusD" evidence="7">
    <location>
        <begin position="377"/>
        <end position="515"/>
    </location>
</feature>
<accession>A0ABM7VIN5</accession>
<dbReference type="Pfam" id="PF07980">
    <property type="entry name" value="SusD_RagB"/>
    <property type="match status" value="1"/>
</dbReference>
<evidence type="ECO:0000256" key="2">
    <source>
        <dbReference type="ARBA" id="ARBA00006275"/>
    </source>
</evidence>
<keyword evidence="4" id="KW-0472">Membrane</keyword>
<dbReference type="PROSITE" id="PS51257">
    <property type="entry name" value="PROKAR_LIPOPROTEIN"/>
    <property type="match status" value="1"/>
</dbReference>
<organism evidence="9 10">
    <name type="scientific">Persicobacter psychrovividus</name>
    <dbReference type="NCBI Taxonomy" id="387638"/>
    <lineage>
        <taxon>Bacteria</taxon>
        <taxon>Pseudomonadati</taxon>
        <taxon>Bacteroidota</taxon>
        <taxon>Cytophagia</taxon>
        <taxon>Cytophagales</taxon>
        <taxon>Persicobacteraceae</taxon>
        <taxon>Persicobacter</taxon>
    </lineage>
</organism>
<name>A0ABM7VIN5_9BACT</name>
<evidence type="ECO:0000256" key="6">
    <source>
        <dbReference type="SAM" id="SignalP"/>
    </source>
</evidence>
<keyword evidence="3 6" id="KW-0732">Signal</keyword>